<protein>
    <submittedName>
        <fullName evidence="1">Uncharacterized protein</fullName>
    </submittedName>
</protein>
<gene>
    <name evidence="1" type="ORF">DPMN_014752</name>
</gene>
<dbReference type="InterPro" id="IPR032466">
    <property type="entry name" value="Metal_Hydrolase"/>
</dbReference>
<comment type="caution">
    <text evidence="1">The sequence shown here is derived from an EMBL/GenBank/DDBJ whole genome shotgun (WGS) entry which is preliminary data.</text>
</comment>
<reference evidence="1" key="2">
    <citation type="submission" date="2020-11" db="EMBL/GenBank/DDBJ databases">
        <authorList>
            <person name="McCartney M.A."/>
            <person name="Auch B."/>
            <person name="Kono T."/>
            <person name="Mallez S."/>
            <person name="Becker A."/>
            <person name="Gohl D.M."/>
            <person name="Silverstein K.A.T."/>
            <person name="Koren S."/>
            <person name="Bechman K.B."/>
            <person name="Herman A."/>
            <person name="Abrahante J.E."/>
            <person name="Garbe J."/>
        </authorList>
    </citation>
    <scope>NUCLEOTIDE SEQUENCE</scope>
    <source>
        <strain evidence="1">Duluth1</strain>
        <tissue evidence="1">Whole animal</tissue>
    </source>
</reference>
<organism evidence="1 2">
    <name type="scientific">Dreissena polymorpha</name>
    <name type="common">Zebra mussel</name>
    <name type="synonym">Mytilus polymorpha</name>
    <dbReference type="NCBI Taxonomy" id="45954"/>
    <lineage>
        <taxon>Eukaryota</taxon>
        <taxon>Metazoa</taxon>
        <taxon>Spiralia</taxon>
        <taxon>Lophotrochozoa</taxon>
        <taxon>Mollusca</taxon>
        <taxon>Bivalvia</taxon>
        <taxon>Autobranchia</taxon>
        <taxon>Heteroconchia</taxon>
        <taxon>Euheterodonta</taxon>
        <taxon>Imparidentia</taxon>
        <taxon>Neoheterodontei</taxon>
        <taxon>Myida</taxon>
        <taxon>Dreissenoidea</taxon>
        <taxon>Dreissenidae</taxon>
        <taxon>Dreissena</taxon>
    </lineage>
</organism>
<dbReference type="Gene3D" id="3.20.20.140">
    <property type="entry name" value="Metal-dependent hydrolases"/>
    <property type="match status" value="1"/>
</dbReference>
<reference evidence="1" key="1">
    <citation type="journal article" date="2019" name="bioRxiv">
        <title>The Genome of the Zebra Mussel, Dreissena polymorpha: A Resource for Invasive Species Research.</title>
        <authorList>
            <person name="McCartney M.A."/>
            <person name="Auch B."/>
            <person name="Kono T."/>
            <person name="Mallez S."/>
            <person name="Zhang Y."/>
            <person name="Obille A."/>
            <person name="Becker A."/>
            <person name="Abrahante J.E."/>
            <person name="Garbe J."/>
            <person name="Badalamenti J.P."/>
            <person name="Herman A."/>
            <person name="Mangelson H."/>
            <person name="Liachko I."/>
            <person name="Sullivan S."/>
            <person name="Sone E.D."/>
            <person name="Koren S."/>
            <person name="Silverstein K.A.T."/>
            <person name="Beckman K.B."/>
            <person name="Gohl D.M."/>
        </authorList>
    </citation>
    <scope>NUCLEOTIDE SEQUENCE</scope>
    <source>
        <strain evidence="1">Duluth1</strain>
        <tissue evidence="1">Whole animal</tissue>
    </source>
</reference>
<dbReference type="SUPFAM" id="SSF51556">
    <property type="entry name" value="Metallo-dependent hydrolases"/>
    <property type="match status" value="1"/>
</dbReference>
<keyword evidence="2" id="KW-1185">Reference proteome</keyword>
<dbReference type="PANTHER" id="PTHR46363">
    <property type="entry name" value="DEOXYRIBONUCLEASE TATDN2-RELATED"/>
    <property type="match status" value="1"/>
</dbReference>
<evidence type="ECO:0000313" key="1">
    <source>
        <dbReference type="EMBL" id="KAH3890667.1"/>
    </source>
</evidence>
<proteinExistence type="predicted"/>
<sequence>MELLRLTIPLIKGHHVLVLHCRGMVDDCGTEAFMLLLNLLKSLPQTQRIHLHCFTGNTYVLSRWLERFPETWFGFTNKVWTFYNTNRKH</sequence>
<dbReference type="PANTHER" id="PTHR46363:SF1">
    <property type="entry name" value="DEOXYRIBONUCLEASE TATDN2-RELATED"/>
    <property type="match status" value="1"/>
</dbReference>
<dbReference type="AlphaFoldDB" id="A0A9D4NCC2"/>
<name>A0A9D4NCC2_DREPO</name>
<dbReference type="EMBL" id="JAIWYP010000001">
    <property type="protein sequence ID" value="KAH3890667.1"/>
    <property type="molecule type" value="Genomic_DNA"/>
</dbReference>
<accession>A0A9D4NCC2</accession>
<evidence type="ECO:0000313" key="2">
    <source>
        <dbReference type="Proteomes" id="UP000828390"/>
    </source>
</evidence>
<dbReference type="Proteomes" id="UP000828390">
    <property type="component" value="Unassembled WGS sequence"/>
</dbReference>